<dbReference type="EMBL" id="DQ489740">
    <property type="protein sequence ID" value="ACA83632.1"/>
    <property type="molecule type" value="Genomic_DNA"/>
</dbReference>
<keyword evidence="2" id="KW-1185">Reference proteome</keyword>
<accession>B1N0M7</accession>
<sequence>MEDTQMSEQGTQFKKALSATATEVANFKALSKIEDGNLYAAVNKAKEIMENDPKWSDLIGDDLASLRRNLAVLNKQYKSLPKVADNVINLAEEITQKVDRFGGM</sequence>
<dbReference type="HOGENOM" id="CLU_2316895_0_0_9"/>
<dbReference type="KEGG" id="lci:LCK_p100029"/>
<evidence type="ECO:0000313" key="1">
    <source>
        <dbReference type="EMBL" id="ACA83632.1"/>
    </source>
</evidence>
<proteinExistence type="predicted"/>
<evidence type="ECO:0000313" key="2">
    <source>
        <dbReference type="Proteomes" id="UP000002166"/>
    </source>
</evidence>
<reference evidence="1 2" key="1">
    <citation type="journal article" date="2008" name="J. Bacteriol.">
        <title>Complete genome sequence of Leuconostoc citreum KM20.</title>
        <authorList>
            <person name="Kim J.F."/>
            <person name="Jeong H."/>
            <person name="Lee J.-S."/>
            <person name="Choi S.-H."/>
            <person name="Ha M."/>
            <person name="Hur C.-G."/>
            <person name="Kim J.-S."/>
            <person name="Lee S."/>
            <person name="Park H.-S."/>
            <person name="Park Y.-H."/>
            <person name="Oh T.K."/>
        </authorList>
    </citation>
    <scope>NUCLEOTIDE SEQUENCE [LARGE SCALE GENOMIC DNA]</scope>
    <source>
        <strain evidence="1 2">KM20</strain>
    </source>
</reference>
<dbReference type="AlphaFoldDB" id="B1N0M7"/>
<name>B1N0M7_LEUCK</name>
<geneLocation type="plasmid" evidence="1 2">
    <name>pLCK1</name>
</geneLocation>
<organism evidence="1 2">
    <name type="scientific">Leuconostoc citreum (strain KM20)</name>
    <dbReference type="NCBI Taxonomy" id="349519"/>
    <lineage>
        <taxon>Bacteria</taxon>
        <taxon>Bacillati</taxon>
        <taxon>Bacillota</taxon>
        <taxon>Bacilli</taxon>
        <taxon>Lactobacillales</taxon>
        <taxon>Lactobacillaceae</taxon>
        <taxon>Leuconostoc</taxon>
    </lineage>
</organism>
<gene>
    <name evidence="1" type="ordered locus">LCK_p100029</name>
</gene>
<keyword evidence="1" id="KW-0614">Plasmid</keyword>
<protein>
    <submittedName>
        <fullName evidence="1">Uncharacterized protein</fullName>
    </submittedName>
</protein>
<dbReference type="Proteomes" id="UP000002166">
    <property type="component" value="Plasmid pLCK1"/>
</dbReference>